<evidence type="ECO:0000259" key="8">
    <source>
        <dbReference type="PROSITE" id="PS51314"/>
    </source>
</evidence>
<protein>
    <recommendedName>
        <fullName evidence="8">VPS37 C-terminal domain-containing protein</fullName>
    </recommendedName>
</protein>
<proteinExistence type="inferred from homology"/>
<name>A0AA35ZBN1_LACSI</name>
<evidence type="ECO:0000313" key="9">
    <source>
        <dbReference type="EMBL" id="CAI9289530.1"/>
    </source>
</evidence>
<evidence type="ECO:0000256" key="3">
    <source>
        <dbReference type="ARBA" id="ARBA00022448"/>
    </source>
</evidence>
<dbReference type="GO" id="GO:0006623">
    <property type="term" value="P:protein targeting to vacuole"/>
    <property type="evidence" value="ECO:0007669"/>
    <property type="project" value="TreeGrafter"/>
</dbReference>
<evidence type="ECO:0000256" key="4">
    <source>
        <dbReference type="ARBA" id="ARBA00022753"/>
    </source>
</evidence>
<keyword evidence="3 6" id="KW-0813">Transport</keyword>
<dbReference type="EMBL" id="OX465082">
    <property type="protein sequence ID" value="CAI9289530.1"/>
    <property type="molecule type" value="Genomic_DNA"/>
</dbReference>
<evidence type="ECO:0000256" key="1">
    <source>
        <dbReference type="ARBA" id="ARBA00004177"/>
    </source>
</evidence>
<dbReference type="Pfam" id="PF07200">
    <property type="entry name" value="Mod_r"/>
    <property type="match status" value="1"/>
</dbReference>
<dbReference type="PANTHER" id="PTHR13678:SF23">
    <property type="entry name" value="MODIFIER OF RUDIMENTARY, MODR-RELATED"/>
    <property type="match status" value="1"/>
</dbReference>
<dbReference type="InterPro" id="IPR029012">
    <property type="entry name" value="Helix_hairpin_bin_sf"/>
</dbReference>
<evidence type="ECO:0000256" key="2">
    <source>
        <dbReference type="ARBA" id="ARBA00007617"/>
    </source>
</evidence>
<feature type="coiled-coil region" evidence="7">
    <location>
        <begin position="152"/>
        <end position="199"/>
    </location>
</feature>
<dbReference type="GO" id="GO:0000813">
    <property type="term" value="C:ESCRT I complex"/>
    <property type="evidence" value="ECO:0007669"/>
    <property type="project" value="TreeGrafter"/>
</dbReference>
<dbReference type="PANTHER" id="PTHR13678">
    <property type="entry name" value="VACUOLAR PROTEIN SORTING-ASSOCIATED PROTEIN 37"/>
    <property type="match status" value="1"/>
</dbReference>
<dbReference type="AlphaFoldDB" id="A0AA35ZBN1"/>
<keyword evidence="10" id="KW-1185">Reference proteome</keyword>
<dbReference type="Proteomes" id="UP001177003">
    <property type="component" value="Chromosome 6"/>
</dbReference>
<evidence type="ECO:0000256" key="5">
    <source>
        <dbReference type="ARBA" id="ARBA00022927"/>
    </source>
</evidence>
<reference evidence="9" key="1">
    <citation type="submission" date="2023-04" db="EMBL/GenBank/DDBJ databases">
        <authorList>
            <person name="Vijverberg K."/>
            <person name="Xiong W."/>
            <person name="Schranz E."/>
        </authorList>
    </citation>
    <scope>NUCLEOTIDE SEQUENCE</scope>
</reference>
<accession>A0AA35ZBN1</accession>
<keyword evidence="7" id="KW-0175">Coiled coil</keyword>
<dbReference type="GO" id="GO:0043162">
    <property type="term" value="P:ubiquitin-dependent protein catabolic process via the multivesicular body sorting pathway"/>
    <property type="evidence" value="ECO:0007669"/>
    <property type="project" value="TreeGrafter"/>
</dbReference>
<sequence length="352" mass="40494">MIFFVNKDLLLSNAEKGNFKTRNFKAHLCSHRFSLNKPVSLVIMFKSFWGSEEQHNEQSYGDRPVVSRIPPNEAAGIVVVLKDKSANELQKLLSNKDAYQQFLHSLDIVQNQIHLRNELRNETIQLAKHNLEKEPHIRELRNQCQIIRATELATAREKLNELEKQKQEILRFYSPTSLLHRLQESMHKTEEESEALHQQLLDREIDLTAFTHKYKRLRNLYHKQSLTHLAANTSLFVPPSFISVLLLLASPQLLKMGSYGTACTSSGSLNAVTNMNKHFLSCLFFLCAFRCCLEQVLNRLLISLSTDFALGLVLLHVSTHIYMLLTYMTSNLKTSPRIFKGRLGINNGHLNR</sequence>
<gene>
    <name evidence="9" type="ORF">LSALG_LOCUS28765</name>
</gene>
<feature type="domain" description="VPS37 C-terminal" evidence="8">
    <location>
        <begin position="156"/>
        <end position="239"/>
    </location>
</feature>
<dbReference type="Gene3D" id="1.10.287.660">
    <property type="entry name" value="Helix hairpin bin"/>
    <property type="match status" value="1"/>
</dbReference>
<evidence type="ECO:0000256" key="6">
    <source>
        <dbReference type="PROSITE-ProRule" id="PRU00646"/>
    </source>
</evidence>
<dbReference type="InterPro" id="IPR009851">
    <property type="entry name" value="Mod_r"/>
</dbReference>
<keyword evidence="5 6" id="KW-0653">Protein transport</keyword>
<organism evidence="9 10">
    <name type="scientific">Lactuca saligna</name>
    <name type="common">Willowleaf lettuce</name>
    <dbReference type="NCBI Taxonomy" id="75948"/>
    <lineage>
        <taxon>Eukaryota</taxon>
        <taxon>Viridiplantae</taxon>
        <taxon>Streptophyta</taxon>
        <taxon>Embryophyta</taxon>
        <taxon>Tracheophyta</taxon>
        <taxon>Spermatophyta</taxon>
        <taxon>Magnoliopsida</taxon>
        <taxon>eudicotyledons</taxon>
        <taxon>Gunneridae</taxon>
        <taxon>Pentapetalae</taxon>
        <taxon>asterids</taxon>
        <taxon>campanulids</taxon>
        <taxon>Asterales</taxon>
        <taxon>Asteraceae</taxon>
        <taxon>Cichorioideae</taxon>
        <taxon>Cichorieae</taxon>
        <taxon>Lactucinae</taxon>
        <taxon>Lactuca</taxon>
    </lineage>
</organism>
<evidence type="ECO:0000256" key="7">
    <source>
        <dbReference type="SAM" id="Coils"/>
    </source>
</evidence>
<keyword evidence="4" id="KW-0967">Endosome</keyword>
<comment type="subcellular location">
    <subcellularLocation>
        <location evidence="1">Endosome</location>
    </subcellularLocation>
</comment>
<evidence type="ECO:0000313" key="10">
    <source>
        <dbReference type="Proteomes" id="UP001177003"/>
    </source>
</evidence>
<dbReference type="PROSITE" id="PS51314">
    <property type="entry name" value="VPS37_C"/>
    <property type="match status" value="1"/>
</dbReference>
<dbReference type="SUPFAM" id="SSF140111">
    <property type="entry name" value="Endosomal sorting complex assembly domain"/>
    <property type="match status" value="1"/>
</dbReference>
<comment type="similarity">
    <text evidence="2">Belongs to the VPS37 family.</text>
</comment>
<dbReference type="GO" id="GO:0006612">
    <property type="term" value="P:protein targeting to membrane"/>
    <property type="evidence" value="ECO:0007669"/>
    <property type="project" value="TreeGrafter"/>
</dbReference>
<dbReference type="InterPro" id="IPR037202">
    <property type="entry name" value="ESCRT_assembly_dom"/>
</dbReference>